<sequence length="285" mass="33129">MKKIYLSYITQWEKGQSYSMQVCYDFVSERLRVDDYQGNMEEMVSMLKKLSKKSSFSKIIVKSRVEDWRFLLSKGFFLEGVIDNYFKGHDAYFMVYYLSDKRRTSREWKKEDELIEKVYELPTSSSVDPIPSEYTVRLANVEDASALASLYNQVFSSYPTPINDEMYIQTAMKEGSIFYVVEWNGSIVSAASAEVNTTYLNAEITDCATLPGYRSYGFMKLLISKLEKELVKRKIFCSYSLARAGSNSINACLRKLDYQYNGRLTNNCSINDKYENMNVWVKKLI</sequence>
<evidence type="ECO:0000259" key="1">
    <source>
        <dbReference type="PROSITE" id="PS51186"/>
    </source>
</evidence>
<comment type="caution">
    <text evidence="2">The sequence shown here is derived from an EMBL/GenBank/DDBJ whole genome shotgun (WGS) entry which is preliminary data.</text>
</comment>
<reference evidence="2 3" key="1">
    <citation type="submission" date="2016-10" db="EMBL/GenBank/DDBJ databases">
        <title>Draft genome sequences of four alkaliphilic bacteria belonging to the Anaerobacillus genus.</title>
        <authorList>
            <person name="Bassil N.M."/>
            <person name="Lloyd J.R."/>
        </authorList>
    </citation>
    <scope>NUCLEOTIDE SEQUENCE [LARGE SCALE GENOMIC DNA]</scope>
    <source>
        <strain evidence="2 3">DSM 18345</strain>
    </source>
</reference>
<dbReference type="Pfam" id="PF00583">
    <property type="entry name" value="Acetyltransf_1"/>
    <property type="match status" value="1"/>
</dbReference>
<keyword evidence="2" id="KW-0808">Transferase</keyword>
<evidence type="ECO:0000313" key="3">
    <source>
        <dbReference type="Proteomes" id="UP000179524"/>
    </source>
</evidence>
<dbReference type="CDD" id="cd04301">
    <property type="entry name" value="NAT_SF"/>
    <property type="match status" value="1"/>
</dbReference>
<dbReference type="InterPro" id="IPR016181">
    <property type="entry name" value="Acyl_CoA_acyltransferase"/>
</dbReference>
<dbReference type="RefSeq" id="WP_071310785.1">
    <property type="nucleotide sequence ID" value="NZ_MLQR01000045.1"/>
</dbReference>
<dbReference type="EMBL" id="MLQR01000045">
    <property type="protein sequence ID" value="OIJ11072.1"/>
    <property type="molecule type" value="Genomic_DNA"/>
</dbReference>
<feature type="domain" description="N-acetyltransferase" evidence="1">
    <location>
        <begin position="134"/>
        <end position="285"/>
    </location>
</feature>
<proteinExistence type="predicted"/>
<gene>
    <name evidence="2" type="ORF">BKP37_16820</name>
</gene>
<dbReference type="GO" id="GO:0008080">
    <property type="term" value="F:N-acetyltransferase activity"/>
    <property type="evidence" value="ECO:0007669"/>
    <property type="project" value="InterPro"/>
</dbReference>
<protein>
    <submittedName>
        <fullName evidence="2">Putative beta-lysine N-acetyltransferase</fullName>
    </submittedName>
</protein>
<accession>A0A1S2LEX1</accession>
<dbReference type="AlphaFoldDB" id="A0A1S2LEX1"/>
<keyword evidence="3" id="KW-1185">Reference proteome</keyword>
<dbReference type="Gene3D" id="3.40.630.30">
    <property type="match status" value="1"/>
</dbReference>
<dbReference type="Proteomes" id="UP000179524">
    <property type="component" value="Unassembled WGS sequence"/>
</dbReference>
<name>A0A1S2LEX1_9BACI</name>
<dbReference type="InterPro" id="IPR000182">
    <property type="entry name" value="GNAT_dom"/>
</dbReference>
<dbReference type="InterPro" id="IPR022525">
    <property type="entry name" value="GNAT_AblB"/>
</dbReference>
<dbReference type="SUPFAM" id="SSF55729">
    <property type="entry name" value="Acyl-CoA N-acyltransferases (Nat)"/>
    <property type="match status" value="1"/>
</dbReference>
<dbReference type="NCBIfam" id="TIGR03827">
    <property type="entry name" value="GNAT_ablB"/>
    <property type="match status" value="1"/>
</dbReference>
<dbReference type="PROSITE" id="PS51186">
    <property type="entry name" value="GNAT"/>
    <property type="match status" value="1"/>
</dbReference>
<evidence type="ECO:0000313" key="2">
    <source>
        <dbReference type="EMBL" id="OIJ11072.1"/>
    </source>
</evidence>
<organism evidence="2 3">
    <name type="scientific">Anaerobacillus alkalilacustris</name>
    <dbReference type="NCBI Taxonomy" id="393763"/>
    <lineage>
        <taxon>Bacteria</taxon>
        <taxon>Bacillati</taxon>
        <taxon>Bacillota</taxon>
        <taxon>Bacilli</taxon>
        <taxon>Bacillales</taxon>
        <taxon>Bacillaceae</taxon>
        <taxon>Anaerobacillus</taxon>
    </lineage>
</organism>
<dbReference type="OrthoDB" id="9790652at2"/>